<gene>
    <name evidence="2" type="ordered locus">HCH_01495</name>
</gene>
<dbReference type="PANTHER" id="PTHR36153:SF1">
    <property type="entry name" value="TYPE VI SECRETION SYSTEM COMPONENT TSSM1"/>
    <property type="match status" value="1"/>
</dbReference>
<dbReference type="eggNOG" id="COG3523">
    <property type="taxonomic scope" value="Bacteria"/>
</dbReference>
<evidence type="ECO:0000313" key="2">
    <source>
        <dbReference type="EMBL" id="ABC28353.1"/>
    </source>
</evidence>
<dbReference type="InterPro" id="IPR010623">
    <property type="entry name" value="IcmF_C"/>
</dbReference>
<evidence type="ECO:0000259" key="1">
    <source>
        <dbReference type="Pfam" id="PF06744"/>
    </source>
</evidence>
<organism evidence="2 3">
    <name type="scientific">Hahella chejuensis (strain KCTC 2396)</name>
    <dbReference type="NCBI Taxonomy" id="349521"/>
    <lineage>
        <taxon>Bacteria</taxon>
        <taxon>Pseudomonadati</taxon>
        <taxon>Pseudomonadota</taxon>
        <taxon>Gammaproteobacteria</taxon>
        <taxon>Oceanospirillales</taxon>
        <taxon>Hahellaceae</taxon>
        <taxon>Hahella</taxon>
    </lineage>
</organism>
<reference evidence="2 3" key="1">
    <citation type="journal article" date="2005" name="Nucleic Acids Res.">
        <title>Genomic blueprint of Hahella chejuensis, a marine microbe producing an algicidal agent.</title>
        <authorList>
            <person name="Jeong H."/>
            <person name="Yim J.H."/>
            <person name="Lee C."/>
            <person name="Choi S.-H."/>
            <person name="Park Y.K."/>
            <person name="Yoon S.H."/>
            <person name="Hur C.-G."/>
            <person name="Kang H.-Y."/>
            <person name="Kim D."/>
            <person name="Lee H.H."/>
            <person name="Park K.H."/>
            <person name="Park S.-H."/>
            <person name="Park H.-S."/>
            <person name="Lee H.K."/>
            <person name="Oh T.K."/>
            <person name="Kim J.F."/>
        </authorList>
    </citation>
    <scope>NUCLEOTIDE SEQUENCE [LARGE SCALE GENOMIC DNA]</scope>
    <source>
        <strain evidence="2 3">KCTC 2396</strain>
    </source>
</reference>
<dbReference type="InterPro" id="IPR053156">
    <property type="entry name" value="T6SS_TssM-like"/>
</dbReference>
<evidence type="ECO:0000313" key="3">
    <source>
        <dbReference type="Proteomes" id="UP000000238"/>
    </source>
</evidence>
<sequence length="201" mass="22029">MGRFIGDFLSLFGREKSALMVTIVKACMWAVLLAGICLNAMAAEVGCYRDDVMAALSTTLIASPAVSSSETALKAGFRVSLKPLTMARSIGRIRMVIGEVKAASTPGPRFWSEFSWPANHPDAYVEVETLNGDRKRYDFFGDWALFRFLEQARITPETVTSGQAQFDFGGLQVTYQIKTATAAQFNVLQKLSDYPCSASMP</sequence>
<dbReference type="PANTHER" id="PTHR36153">
    <property type="entry name" value="INNER MEMBRANE PROTEIN-RELATED"/>
    <property type="match status" value="1"/>
</dbReference>
<dbReference type="EMBL" id="CP000155">
    <property type="protein sequence ID" value="ABC28353.1"/>
    <property type="molecule type" value="Genomic_DNA"/>
</dbReference>
<accession>Q2SLX1</accession>
<protein>
    <recommendedName>
        <fullName evidence="1">Type VI secretion system IcmF C-terminal domain-containing protein</fullName>
    </recommendedName>
</protein>
<feature type="domain" description="Type VI secretion system IcmF C-terminal" evidence="1">
    <location>
        <begin position="80"/>
        <end position="180"/>
    </location>
</feature>
<dbReference type="AlphaFoldDB" id="Q2SLX1"/>
<dbReference type="Proteomes" id="UP000000238">
    <property type="component" value="Chromosome"/>
</dbReference>
<dbReference type="STRING" id="349521.HCH_01495"/>
<dbReference type="KEGG" id="hch:HCH_01495"/>
<dbReference type="HOGENOM" id="CLU_1358842_0_0_6"/>
<proteinExistence type="predicted"/>
<name>Q2SLX1_HAHCH</name>
<keyword evidence="3" id="KW-1185">Reference proteome</keyword>
<dbReference type="Pfam" id="PF06744">
    <property type="entry name" value="IcmF_C"/>
    <property type="match status" value="1"/>
</dbReference>